<keyword evidence="2" id="KW-1185">Reference proteome</keyword>
<name>A0ABV3XD59_9ACTN</name>
<protein>
    <recommendedName>
        <fullName evidence="3">Peptidase M23</fullName>
    </recommendedName>
</protein>
<accession>A0ABV3XD59</accession>
<gene>
    <name evidence="1" type="ORF">ABQ292_08975</name>
</gene>
<dbReference type="Proteomes" id="UP001560045">
    <property type="component" value="Unassembled WGS sequence"/>
</dbReference>
<proteinExistence type="predicted"/>
<comment type="caution">
    <text evidence="1">The sequence shown here is derived from an EMBL/GenBank/DDBJ whole genome shotgun (WGS) entry which is preliminary data.</text>
</comment>
<organism evidence="1 2">
    <name type="scientific">Geodermatophilus maliterrae</name>
    <dbReference type="NCBI Taxonomy" id="3162531"/>
    <lineage>
        <taxon>Bacteria</taxon>
        <taxon>Bacillati</taxon>
        <taxon>Actinomycetota</taxon>
        <taxon>Actinomycetes</taxon>
        <taxon>Geodermatophilales</taxon>
        <taxon>Geodermatophilaceae</taxon>
        <taxon>Geodermatophilus</taxon>
    </lineage>
</organism>
<evidence type="ECO:0000313" key="1">
    <source>
        <dbReference type="EMBL" id="MEX5718492.1"/>
    </source>
</evidence>
<evidence type="ECO:0008006" key="3">
    <source>
        <dbReference type="Google" id="ProtNLM"/>
    </source>
</evidence>
<reference evidence="1 2" key="1">
    <citation type="submission" date="2024-06" db="EMBL/GenBank/DDBJ databases">
        <title>Draft genome sequence of Geodermatophilus badlandi, a novel member of the Geodermatophilaceae isolated from badland sedimentary rocks in the Red desert, Wyoming, USA.</title>
        <authorList>
            <person name="Ben Tekaya S."/>
            <person name="Nouioui I."/>
            <person name="Flores G.M."/>
            <person name="Shaal M.N."/>
            <person name="Bredoire F."/>
            <person name="Basile F."/>
            <person name="Van Diepen L."/>
            <person name="Ward N.L."/>
        </authorList>
    </citation>
    <scope>NUCLEOTIDE SEQUENCE [LARGE SCALE GENOMIC DNA]</scope>
    <source>
        <strain evidence="1 2">WL48A</strain>
    </source>
</reference>
<evidence type="ECO:0000313" key="2">
    <source>
        <dbReference type="Proteomes" id="UP001560045"/>
    </source>
</evidence>
<dbReference type="RefSeq" id="WP_369205396.1">
    <property type="nucleotide sequence ID" value="NZ_JBFNXQ010000021.1"/>
</dbReference>
<sequence>MHTTRRRRALVLAVAVLVALGALLVVRQVTSEAPPSAECAAAEAGIRVDPAAVPEGPVAGYAGEQLVNAAAIVNAGEALGLDTCAQVIGVMTAMGESSLRVLDRGDAVGPDSRGLFQQRANGAWGSYADRMDPTTSATNFFRALQEVEDWRSLPPTIAAHRTQRNADPDHYARYWDAAVEVVGALAGRPVLGTGT</sequence>
<dbReference type="EMBL" id="JBFNXQ010000021">
    <property type="protein sequence ID" value="MEX5718492.1"/>
    <property type="molecule type" value="Genomic_DNA"/>
</dbReference>